<dbReference type="Proteomes" id="UP000232688">
    <property type="component" value="Unassembled WGS sequence"/>
</dbReference>
<sequence>MKAFKVKVNQILRSLMPNDRQKLVFAQLYIYNTDHENSNQLCIMCDLNAKILQNLQNMLDTYNLYIQNFRQIRDLFQNDADSAEIPFNRDIVLKLCNRTLQRISELHSSYNLLQYKKKNSFLYRSRPFFTQEILRFFLVKLLEK</sequence>
<reference evidence="2 3" key="3">
    <citation type="submission" date="2017-10" db="EMBL/GenBank/DDBJ databases">
        <title>Extensive intraspecific genome diversity in a model arbuscular mycorrhizal fungus.</title>
        <authorList>
            <person name="Chen E.C.H."/>
            <person name="Morin E."/>
            <person name="Baudet D."/>
            <person name="Noel J."/>
            <person name="Ndikumana S."/>
            <person name="Charron P."/>
            <person name="St-Onge C."/>
            <person name="Giorgi J."/>
            <person name="Grigoriev I.V."/>
            <person name="Roux C."/>
            <person name="Martin F.M."/>
            <person name="Corradi N."/>
        </authorList>
    </citation>
    <scope>NUCLEOTIDE SEQUENCE [LARGE SCALE GENOMIC DNA]</scope>
    <source>
        <strain evidence="2 3">A1</strain>
    </source>
</reference>
<evidence type="ECO:0000313" key="1">
    <source>
        <dbReference type="EMBL" id="PKB92228.1"/>
    </source>
</evidence>
<accession>A0A2N0NCD8</accession>
<evidence type="ECO:0000313" key="2">
    <source>
        <dbReference type="EMBL" id="PKC56177.1"/>
    </source>
</evidence>
<gene>
    <name evidence="2" type="ORF">RhiirA1_474382</name>
    <name evidence="1" type="ORF">RhiirA5_304250</name>
</gene>
<dbReference type="VEuPathDB" id="FungiDB:RhiirA1_474382"/>
<evidence type="ECO:0000313" key="4">
    <source>
        <dbReference type="Proteomes" id="UP000232722"/>
    </source>
</evidence>
<proteinExistence type="predicted"/>
<dbReference type="PANTHER" id="PTHR45786">
    <property type="entry name" value="DNA BINDING PROTEIN-LIKE"/>
    <property type="match status" value="1"/>
</dbReference>
<dbReference type="Proteomes" id="UP000232722">
    <property type="component" value="Unassembled WGS sequence"/>
</dbReference>
<reference evidence="2 3" key="4">
    <citation type="submission" date="2017-10" db="EMBL/GenBank/DDBJ databases">
        <title>Genome analyses suggest a sexual origin of heterokaryosis in a supposedly ancient asexual fungus.</title>
        <authorList>
            <person name="Corradi N."/>
            <person name="Sedzielewska K."/>
            <person name="Noel J."/>
            <person name="Charron P."/>
            <person name="Farinelli L."/>
            <person name="Marton T."/>
            <person name="Kruger M."/>
            <person name="Pelin A."/>
            <person name="Brachmann A."/>
            <person name="Corradi N."/>
        </authorList>
    </citation>
    <scope>NUCLEOTIDE SEQUENCE [LARGE SCALE GENOMIC DNA]</scope>
    <source>
        <strain evidence="2 3">A1</strain>
    </source>
</reference>
<dbReference type="EMBL" id="LLXH01002241">
    <property type="protein sequence ID" value="PKC56177.1"/>
    <property type="molecule type" value="Genomic_DNA"/>
</dbReference>
<dbReference type="PANTHER" id="PTHR45786:SF74">
    <property type="entry name" value="ATP-DEPENDENT DNA HELICASE"/>
    <property type="match status" value="1"/>
</dbReference>
<reference evidence="1 4" key="2">
    <citation type="submission" date="2017-09" db="EMBL/GenBank/DDBJ databases">
        <title>Extensive intraspecific genome diversity in a model arbuscular mycorrhizal fungus.</title>
        <authorList>
            <person name="Chen E.C."/>
            <person name="Morin E."/>
            <person name="Beaudet D."/>
            <person name="Noel J."/>
            <person name="Ndikumana S."/>
            <person name="Charron P."/>
            <person name="St-Onge C."/>
            <person name="Giorgi J."/>
            <person name="Grigoriev I.V."/>
            <person name="Roux C."/>
            <person name="Martin F.M."/>
            <person name="Corradi N."/>
        </authorList>
    </citation>
    <scope>NUCLEOTIDE SEQUENCE [LARGE SCALE GENOMIC DNA]</scope>
    <source>
        <strain evidence="1 4">A5</strain>
    </source>
</reference>
<organism evidence="1 4">
    <name type="scientific">Rhizophagus irregularis</name>
    <dbReference type="NCBI Taxonomy" id="588596"/>
    <lineage>
        <taxon>Eukaryota</taxon>
        <taxon>Fungi</taxon>
        <taxon>Fungi incertae sedis</taxon>
        <taxon>Mucoromycota</taxon>
        <taxon>Glomeromycotina</taxon>
        <taxon>Glomeromycetes</taxon>
        <taxon>Glomerales</taxon>
        <taxon>Glomeraceae</taxon>
        <taxon>Rhizophagus</taxon>
    </lineage>
</organism>
<dbReference type="EMBL" id="LLXJ01011841">
    <property type="protein sequence ID" value="PKB92228.1"/>
    <property type="molecule type" value="Genomic_DNA"/>
</dbReference>
<comment type="caution">
    <text evidence="1">The sequence shown here is derived from an EMBL/GenBank/DDBJ whole genome shotgun (WGS) entry which is preliminary data.</text>
</comment>
<evidence type="ECO:0000313" key="3">
    <source>
        <dbReference type="Proteomes" id="UP000232688"/>
    </source>
</evidence>
<dbReference type="AlphaFoldDB" id="A0A2N0NCD8"/>
<protein>
    <submittedName>
        <fullName evidence="1">Uncharacterized protein</fullName>
    </submittedName>
</protein>
<name>A0A2N0NCD8_9GLOM</name>
<reference evidence="1 4" key="1">
    <citation type="submission" date="2016-04" db="EMBL/GenBank/DDBJ databases">
        <title>Genome analyses suggest a sexual origin of heterokaryosis in a supposedly ancient asexual fungus.</title>
        <authorList>
            <person name="Ropars J."/>
            <person name="Sedzielewska K."/>
            <person name="Noel J."/>
            <person name="Charron P."/>
            <person name="Farinelli L."/>
            <person name="Marton T."/>
            <person name="Kruger M."/>
            <person name="Pelin A."/>
            <person name="Brachmann A."/>
            <person name="Corradi N."/>
        </authorList>
    </citation>
    <scope>NUCLEOTIDE SEQUENCE [LARGE SCALE GENOMIC DNA]</scope>
    <source>
        <strain evidence="1 4">A5</strain>
    </source>
</reference>